<name>I4C8C5_DESTA</name>
<keyword evidence="8" id="KW-0732">Signal</keyword>
<evidence type="ECO:0000256" key="5">
    <source>
        <dbReference type="ARBA" id="ARBA00023004"/>
    </source>
</evidence>
<evidence type="ECO:0000313" key="11">
    <source>
        <dbReference type="Proteomes" id="UP000006055"/>
    </source>
</evidence>
<feature type="binding site" description="axial binding residue" evidence="6">
    <location>
        <position position="130"/>
    </location>
    <ligand>
        <name>heme c</name>
        <dbReference type="ChEBI" id="CHEBI:61717"/>
        <label>1</label>
    </ligand>
    <ligandPart>
        <name>Fe</name>
        <dbReference type="ChEBI" id="CHEBI:18248"/>
    </ligandPart>
</feature>
<feature type="binding site" description="axial binding residue" evidence="6">
    <location>
        <position position="112"/>
    </location>
    <ligand>
        <name>heme c</name>
        <dbReference type="ChEBI" id="CHEBI:61717"/>
        <label>1</label>
    </ligand>
    <ligandPart>
        <name>Fe</name>
        <dbReference type="ChEBI" id="CHEBI:18248"/>
    </ligandPart>
</feature>
<dbReference type="Pfam" id="PF02085">
    <property type="entry name" value="Cytochrom_CIII"/>
    <property type="match status" value="1"/>
</dbReference>
<keyword evidence="2 6" id="KW-0349">Heme</keyword>
<dbReference type="GO" id="GO:0046872">
    <property type="term" value="F:metal ion binding"/>
    <property type="evidence" value="ECO:0007669"/>
    <property type="project" value="UniProtKB-KW"/>
</dbReference>
<feature type="binding site" description="axial binding residue" evidence="6">
    <location>
        <position position="111"/>
    </location>
    <ligand>
        <name>heme c</name>
        <dbReference type="ChEBI" id="CHEBI:61717"/>
        <label>1</label>
    </ligand>
    <ligandPart>
        <name>Fe</name>
        <dbReference type="ChEBI" id="CHEBI:18248"/>
    </ligandPart>
</feature>
<comment type="cofactor">
    <cofactor evidence="6">
        <name>heme c</name>
        <dbReference type="ChEBI" id="CHEBI:61717"/>
    </cofactor>
    <text evidence="6">Binds 4 heme c groups covalently per monomer.</text>
</comment>
<feature type="binding site" description="covalent" evidence="6">
    <location>
        <position position="67"/>
    </location>
    <ligand>
        <name>heme c</name>
        <dbReference type="ChEBI" id="CHEBI:61717"/>
        <label>1</label>
    </ligand>
</feature>
<feature type="binding site" description="axial binding residue" evidence="6">
    <location>
        <position position="65"/>
    </location>
    <ligand>
        <name>heme c</name>
        <dbReference type="ChEBI" id="CHEBI:61717"/>
        <label>1</label>
    </ligand>
    <ligandPart>
        <name>Fe</name>
        <dbReference type="ChEBI" id="CHEBI:18248"/>
    </ligandPart>
</feature>
<dbReference type="GO" id="GO:0020037">
    <property type="term" value="F:heme binding"/>
    <property type="evidence" value="ECO:0007669"/>
    <property type="project" value="InterPro"/>
</dbReference>
<dbReference type="STRING" id="706587.Desti_3155"/>
<protein>
    <submittedName>
        <fullName evidence="10">Class III cytochrome C family protein</fullName>
    </submittedName>
</protein>
<evidence type="ECO:0000256" key="6">
    <source>
        <dbReference type="PIRSR" id="PIRSR602322-1"/>
    </source>
</evidence>
<gene>
    <name evidence="10" type="ordered locus">Desti_3155</name>
</gene>
<feature type="chain" id="PRO_5003687215" evidence="8">
    <location>
        <begin position="26"/>
        <end position="142"/>
    </location>
</feature>
<feature type="binding site" description="axial binding residue" evidence="6">
    <location>
        <position position="54"/>
    </location>
    <ligand>
        <name>heme c</name>
        <dbReference type="ChEBI" id="CHEBI:61717"/>
        <label>3</label>
    </ligand>
    <ligandPart>
        <name>Fe</name>
        <dbReference type="ChEBI" id="CHEBI:18248"/>
    </ligandPart>
</feature>
<reference evidence="11" key="1">
    <citation type="submission" date="2012-06" db="EMBL/GenBank/DDBJ databases">
        <title>Complete sequence of chromosome of Desulfomonile tiedjei DSM 6799.</title>
        <authorList>
            <person name="Lucas S."/>
            <person name="Copeland A."/>
            <person name="Lapidus A."/>
            <person name="Glavina del Rio T."/>
            <person name="Dalin E."/>
            <person name="Tice H."/>
            <person name="Bruce D."/>
            <person name="Goodwin L."/>
            <person name="Pitluck S."/>
            <person name="Peters L."/>
            <person name="Ovchinnikova G."/>
            <person name="Zeytun A."/>
            <person name="Lu M."/>
            <person name="Kyrpides N."/>
            <person name="Mavromatis K."/>
            <person name="Ivanova N."/>
            <person name="Brettin T."/>
            <person name="Detter J.C."/>
            <person name="Han C."/>
            <person name="Larimer F."/>
            <person name="Land M."/>
            <person name="Hauser L."/>
            <person name="Markowitz V."/>
            <person name="Cheng J.-F."/>
            <person name="Hugenholtz P."/>
            <person name="Woyke T."/>
            <person name="Wu D."/>
            <person name="Spring S."/>
            <person name="Schroeder M."/>
            <person name="Brambilla E."/>
            <person name="Klenk H.-P."/>
            <person name="Eisen J.A."/>
        </authorList>
    </citation>
    <scope>NUCLEOTIDE SEQUENCE [LARGE SCALE GENOMIC DNA]</scope>
    <source>
        <strain evidence="11">ATCC 49306 / DSM 6799 / DCB-1</strain>
    </source>
</reference>
<evidence type="ECO:0000256" key="4">
    <source>
        <dbReference type="ARBA" id="ARBA00022982"/>
    </source>
</evidence>
<keyword evidence="3 6" id="KW-0479">Metal-binding</keyword>
<evidence type="ECO:0000259" key="9">
    <source>
        <dbReference type="Pfam" id="PF02085"/>
    </source>
</evidence>
<organism evidence="10 11">
    <name type="scientific">Desulfomonile tiedjei (strain ATCC 49306 / DSM 6799 / DCB-1)</name>
    <dbReference type="NCBI Taxonomy" id="706587"/>
    <lineage>
        <taxon>Bacteria</taxon>
        <taxon>Pseudomonadati</taxon>
        <taxon>Thermodesulfobacteriota</taxon>
        <taxon>Desulfomonilia</taxon>
        <taxon>Desulfomonilales</taxon>
        <taxon>Desulfomonilaceae</taxon>
        <taxon>Desulfomonile</taxon>
    </lineage>
</organism>
<dbReference type="CDD" id="cd08168">
    <property type="entry name" value="Cytochrom_C3"/>
    <property type="match status" value="1"/>
</dbReference>
<feature type="domain" description="Class III cytochrome C" evidence="9">
    <location>
        <begin position="37"/>
        <end position="131"/>
    </location>
</feature>
<evidence type="ECO:0000256" key="8">
    <source>
        <dbReference type="SAM" id="SignalP"/>
    </source>
</evidence>
<dbReference type="InterPro" id="IPR002322">
    <property type="entry name" value="Cyt_c_III"/>
</dbReference>
<feature type="binding site" description="axial binding residue" evidence="6">
    <location>
        <position position="131"/>
    </location>
    <ligand>
        <name>heme c</name>
        <dbReference type="ChEBI" id="CHEBI:61717"/>
        <label>1</label>
    </ligand>
    <ligandPart>
        <name>Fe</name>
        <dbReference type="ChEBI" id="CHEBI:18248"/>
    </ligandPart>
</feature>
<dbReference type="SUPFAM" id="SSF48695">
    <property type="entry name" value="Multiheme cytochromes"/>
    <property type="match status" value="1"/>
</dbReference>
<keyword evidence="4" id="KW-0249">Electron transport</keyword>
<evidence type="ECO:0000256" key="7">
    <source>
        <dbReference type="SAM" id="MobiDB-lite"/>
    </source>
</evidence>
<keyword evidence="1" id="KW-0813">Transport</keyword>
<dbReference type="Gene3D" id="3.90.10.10">
    <property type="entry name" value="Cytochrome C3"/>
    <property type="match status" value="1"/>
</dbReference>
<feature type="signal peptide" evidence="8">
    <location>
        <begin position="1"/>
        <end position="25"/>
    </location>
</feature>
<feature type="binding site" description="axial binding residue" evidence="6">
    <location>
        <position position="57"/>
    </location>
    <ligand>
        <name>heme c</name>
        <dbReference type="ChEBI" id="CHEBI:61717"/>
        <label>1</label>
    </ligand>
    <ligandPart>
        <name>Fe</name>
        <dbReference type="ChEBI" id="CHEBI:18248"/>
    </ligandPart>
</feature>
<dbReference type="PRINTS" id="PR00609">
    <property type="entry name" value="CYTOCHROMEC3"/>
</dbReference>
<feature type="region of interest" description="Disordered" evidence="7">
    <location>
        <begin position="116"/>
        <end position="142"/>
    </location>
</feature>
<dbReference type="AlphaFoldDB" id="I4C8C5"/>
<feature type="binding site" description="axial binding residue" evidence="6">
    <location>
        <position position="62"/>
    </location>
    <ligand>
        <name>heme c</name>
        <dbReference type="ChEBI" id="CHEBI:61717"/>
        <label>1</label>
    </ligand>
    <ligandPart>
        <name>Fe</name>
        <dbReference type="ChEBI" id="CHEBI:18248"/>
    </ligandPart>
</feature>
<dbReference type="eggNOG" id="COG0484">
    <property type="taxonomic scope" value="Bacteria"/>
</dbReference>
<evidence type="ECO:0000313" key="10">
    <source>
        <dbReference type="EMBL" id="AFM25816.1"/>
    </source>
</evidence>
<evidence type="ECO:0000256" key="3">
    <source>
        <dbReference type="ARBA" id="ARBA00022723"/>
    </source>
</evidence>
<accession>I4C8C5</accession>
<dbReference type="HOGENOM" id="CLU_125874_4_0_7"/>
<dbReference type="EMBL" id="CP003360">
    <property type="protein sequence ID" value="AFM25816.1"/>
    <property type="molecule type" value="Genomic_DNA"/>
</dbReference>
<proteinExistence type="predicted"/>
<feature type="binding site" description="axial binding residue" evidence="6">
    <location>
        <position position="127"/>
    </location>
    <ligand>
        <name>heme c</name>
        <dbReference type="ChEBI" id="CHEBI:61717"/>
        <label>1</label>
    </ligand>
    <ligandPart>
        <name>Fe</name>
        <dbReference type="ChEBI" id="CHEBI:18248"/>
    </ligandPart>
</feature>
<evidence type="ECO:0000256" key="1">
    <source>
        <dbReference type="ARBA" id="ARBA00022448"/>
    </source>
</evidence>
<feature type="binding site" description="axial binding residue" evidence="6">
    <location>
        <position position="108"/>
    </location>
    <ligand>
        <name>heme c</name>
        <dbReference type="ChEBI" id="CHEBI:61717"/>
        <label>1</label>
    </ligand>
    <ligandPart>
        <name>Fe</name>
        <dbReference type="ChEBI" id="CHEBI:18248"/>
    </ligandPart>
</feature>
<dbReference type="RefSeq" id="WP_014810953.1">
    <property type="nucleotide sequence ID" value="NC_018025.1"/>
</dbReference>
<dbReference type="Proteomes" id="UP000006055">
    <property type="component" value="Chromosome"/>
</dbReference>
<dbReference type="OrthoDB" id="5421852at2"/>
<keyword evidence="11" id="KW-1185">Reference proteome</keyword>
<keyword evidence="5 6" id="KW-0408">Iron</keyword>
<dbReference type="GO" id="GO:0009055">
    <property type="term" value="F:electron transfer activity"/>
    <property type="evidence" value="ECO:0007669"/>
    <property type="project" value="InterPro"/>
</dbReference>
<dbReference type="InterPro" id="IPR036280">
    <property type="entry name" value="Multihaem_cyt_sf"/>
</dbReference>
<sequence length="142" mass="15852">MKRGKTLIALLVGIAALVAFTVAYAATKMPEQDLVIDTKDVFKEKKKAPVTFSHTKHKALKCTDCHHEYKDGKNVWQEGQEVKKCGACHKLEAEGKVVKLEKAFHDQCVNCHKQFKKDKKPTGPTACAKCHPPKPGEKPEKE</sequence>
<dbReference type="InterPro" id="IPR020942">
    <property type="entry name" value="Cyt_c_III_dom"/>
</dbReference>
<dbReference type="KEGG" id="dti:Desti_3155"/>
<evidence type="ECO:0000256" key="2">
    <source>
        <dbReference type="ARBA" id="ARBA00022617"/>
    </source>
</evidence>
<feature type="binding site" description="axial binding residue" evidence="6">
    <location>
        <position position="66"/>
    </location>
    <ligand>
        <name>heme c</name>
        <dbReference type="ChEBI" id="CHEBI:61717"/>
        <label>1</label>
    </ligand>
    <ligandPart>
        <name>Fe</name>
        <dbReference type="ChEBI" id="CHEBI:18248"/>
    </ligandPart>
</feature>